<dbReference type="AlphaFoldDB" id="A0A9D5H401"/>
<protein>
    <recommendedName>
        <fullName evidence="3">DUF674 domain-containing protein</fullName>
    </recommendedName>
</protein>
<reference evidence="1" key="1">
    <citation type="submission" date="2021-03" db="EMBL/GenBank/DDBJ databases">
        <authorList>
            <person name="Li Z."/>
            <person name="Yang C."/>
        </authorList>
    </citation>
    <scope>NUCLEOTIDE SEQUENCE</scope>
    <source>
        <strain evidence="1">Dzin_1.0</strain>
        <tissue evidence="1">Leaf</tissue>
    </source>
</reference>
<evidence type="ECO:0000313" key="1">
    <source>
        <dbReference type="EMBL" id="KAJ0962344.1"/>
    </source>
</evidence>
<comment type="caution">
    <text evidence="1">The sequence shown here is derived from an EMBL/GenBank/DDBJ whole genome shotgun (WGS) entry which is preliminary data.</text>
</comment>
<sequence length="192" mass="21170">MVGSIGSIYSSLESLDLTYMKPNRDKKTLLNPKGGQNSQDHNFLLPAAPSPPKHNRYFRCHPSGEYSSSYGSCSMYFTDAYGGSCPCCKRQMMTEMKRVDYGELLAISNKEVVGGEQEGASYVKGVITYTVMDDLSVMPMSTISTISMLNKFGVKNVNLLKEENVSLGLDKALKLLKASFESKTVLTDVFLN</sequence>
<gene>
    <name evidence="1" type="ORF">J5N97_030172</name>
</gene>
<dbReference type="InterPro" id="IPR007750">
    <property type="entry name" value="DUF674"/>
</dbReference>
<dbReference type="Pfam" id="PF05056">
    <property type="entry name" value="DUF674"/>
    <property type="match status" value="1"/>
</dbReference>
<dbReference type="PANTHER" id="PTHR33103">
    <property type="entry name" value="OS01G0153900 PROTEIN"/>
    <property type="match status" value="1"/>
</dbReference>
<evidence type="ECO:0000313" key="2">
    <source>
        <dbReference type="Proteomes" id="UP001085076"/>
    </source>
</evidence>
<proteinExistence type="predicted"/>
<keyword evidence="2" id="KW-1185">Reference proteome</keyword>
<accession>A0A9D5H401</accession>
<dbReference type="Proteomes" id="UP001085076">
    <property type="component" value="Miscellaneous, Linkage group lg10"/>
</dbReference>
<dbReference type="PANTHER" id="PTHR33103:SF19">
    <property type="entry name" value="OS09G0544700 PROTEIN"/>
    <property type="match status" value="1"/>
</dbReference>
<name>A0A9D5H401_9LILI</name>
<reference evidence="1" key="2">
    <citation type="journal article" date="2022" name="Hortic Res">
        <title>The genome of Dioscorea zingiberensis sheds light on the biosynthesis, origin and evolution of the medicinally important diosgenin saponins.</title>
        <authorList>
            <person name="Li Y."/>
            <person name="Tan C."/>
            <person name="Li Z."/>
            <person name="Guo J."/>
            <person name="Li S."/>
            <person name="Chen X."/>
            <person name="Wang C."/>
            <person name="Dai X."/>
            <person name="Yang H."/>
            <person name="Song W."/>
            <person name="Hou L."/>
            <person name="Xu J."/>
            <person name="Tong Z."/>
            <person name="Xu A."/>
            <person name="Yuan X."/>
            <person name="Wang W."/>
            <person name="Yang Q."/>
            <person name="Chen L."/>
            <person name="Sun Z."/>
            <person name="Wang K."/>
            <person name="Pan B."/>
            <person name="Chen J."/>
            <person name="Bao Y."/>
            <person name="Liu F."/>
            <person name="Qi X."/>
            <person name="Gang D.R."/>
            <person name="Wen J."/>
            <person name="Li J."/>
        </authorList>
    </citation>
    <scope>NUCLEOTIDE SEQUENCE</scope>
    <source>
        <strain evidence="1">Dzin_1.0</strain>
    </source>
</reference>
<dbReference type="EMBL" id="JAGGNH010000010">
    <property type="protein sequence ID" value="KAJ0962344.1"/>
    <property type="molecule type" value="Genomic_DNA"/>
</dbReference>
<evidence type="ECO:0008006" key="3">
    <source>
        <dbReference type="Google" id="ProtNLM"/>
    </source>
</evidence>
<dbReference type="OrthoDB" id="687098at2759"/>
<organism evidence="1 2">
    <name type="scientific">Dioscorea zingiberensis</name>
    <dbReference type="NCBI Taxonomy" id="325984"/>
    <lineage>
        <taxon>Eukaryota</taxon>
        <taxon>Viridiplantae</taxon>
        <taxon>Streptophyta</taxon>
        <taxon>Embryophyta</taxon>
        <taxon>Tracheophyta</taxon>
        <taxon>Spermatophyta</taxon>
        <taxon>Magnoliopsida</taxon>
        <taxon>Liliopsida</taxon>
        <taxon>Dioscoreales</taxon>
        <taxon>Dioscoreaceae</taxon>
        <taxon>Dioscorea</taxon>
    </lineage>
</organism>